<dbReference type="HOGENOM" id="CLU_002329_0_1_1"/>
<evidence type="ECO:0000256" key="2">
    <source>
        <dbReference type="ARBA" id="ARBA00022964"/>
    </source>
</evidence>
<dbReference type="GO" id="GO:0004601">
    <property type="term" value="F:peroxidase activity"/>
    <property type="evidence" value="ECO:0007669"/>
    <property type="project" value="UniProtKB-KW"/>
</dbReference>
<dbReference type="PANTHER" id="PTHR11903">
    <property type="entry name" value="PROSTAGLANDIN G/H SYNTHASE"/>
    <property type="match status" value="1"/>
</dbReference>
<dbReference type="InterPro" id="IPR010255">
    <property type="entry name" value="Haem_peroxidase_sf"/>
</dbReference>
<dbReference type="InterPro" id="IPR050783">
    <property type="entry name" value="Oxylipin_biosynth_metab"/>
</dbReference>
<dbReference type="PANTHER" id="PTHR11903:SF37">
    <property type="entry name" value="PSI-PRODUCING OXYGENASE A"/>
    <property type="match status" value="1"/>
</dbReference>
<evidence type="ECO:0000313" key="5">
    <source>
        <dbReference type="EMBL" id="EPQ54046.1"/>
    </source>
</evidence>
<evidence type="ECO:0000313" key="6">
    <source>
        <dbReference type="Proteomes" id="UP000030669"/>
    </source>
</evidence>
<dbReference type="GO" id="GO:0020037">
    <property type="term" value="F:heme binding"/>
    <property type="evidence" value="ECO:0007669"/>
    <property type="project" value="InterPro"/>
</dbReference>
<dbReference type="InterPro" id="IPR037120">
    <property type="entry name" value="Haem_peroxidase_sf_animal"/>
</dbReference>
<keyword evidence="1" id="KW-0479">Metal-binding</keyword>
<evidence type="ECO:0000256" key="4">
    <source>
        <dbReference type="ARBA" id="ARBA00023004"/>
    </source>
</evidence>
<protein>
    <submittedName>
        <fullName evidence="5">Heme peroxidase</fullName>
    </submittedName>
</protein>
<gene>
    <name evidence="5" type="ORF">GLOTRDRAFT_139459</name>
</gene>
<dbReference type="OMA" id="MARYINC"/>
<keyword evidence="3" id="KW-0560">Oxidoreductase</keyword>
<dbReference type="OrthoDB" id="823504at2759"/>
<dbReference type="Proteomes" id="UP000030669">
    <property type="component" value="Unassembled WGS sequence"/>
</dbReference>
<dbReference type="GO" id="GO:0006631">
    <property type="term" value="P:fatty acid metabolic process"/>
    <property type="evidence" value="ECO:0007669"/>
    <property type="project" value="UniProtKB-ARBA"/>
</dbReference>
<name>S7Q1Z9_GLOTA</name>
<evidence type="ECO:0000256" key="3">
    <source>
        <dbReference type="ARBA" id="ARBA00023002"/>
    </source>
</evidence>
<dbReference type="RefSeq" id="XP_007867391.1">
    <property type="nucleotide sequence ID" value="XM_007869200.1"/>
</dbReference>
<dbReference type="GO" id="GO:0006979">
    <property type="term" value="P:response to oxidative stress"/>
    <property type="evidence" value="ECO:0007669"/>
    <property type="project" value="InterPro"/>
</dbReference>
<proteinExistence type="predicted"/>
<keyword evidence="5" id="KW-0575">Peroxidase</keyword>
<dbReference type="GO" id="GO:0046872">
    <property type="term" value="F:metal ion binding"/>
    <property type="evidence" value="ECO:0007669"/>
    <property type="project" value="UniProtKB-KW"/>
</dbReference>
<evidence type="ECO:0000256" key="1">
    <source>
        <dbReference type="ARBA" id="ARBA00022723"/>
    </source>
</evidence>
<dbReference type="EMBL" id="KB469304">
    <property type="protein sequence ID" value="EPQ54046.1"/>
    <property type="molecule type" value="Genomic_DNA"/>
</dbReference>
<accession>S7Q1Z9</accession>
<dbReference type="GeneID" id="19304253"/>
<dbReference type="Pfam" id="PF03098">
    <property type="entry name" value="An_peroxidase"/>
    <property type="match status" value="1"/>
</dbReference>
<keyword evidence="4" id="KW-0408">Iron</keyword>
<reference evidence="5 6" key="1">
    <citation type="journal article" date="2012" name="Science">
        <title>The Paleozoic origin of enzymatic lignin decomposition reconstructed from 31 fungal genomes.</title>
        <authorList>
            <person name="Floudas D."/>
            <person name="Binder M."/>
            <person name="Riley R."/>
            <person name="Barry K."/>
            <person name="Blanchette R.A."/>
            <person name="Henrissat B."/>
            <person name="Martinez A.T."/>
            <person name="Otillar R."/>
            <person name="Spatafora J.W."/>
            <person name="Yadav J.S."/>
            <person name="Aerts A."/>
            <person name="Benoit I."/>
            <person name="Boyd A."/>
            <person name="Carlson A."/>
            <person name="Copeland A."/>
            <person name="Coutinho P.M."/>
            <person name="de Vries R.P."/>
            <person name="Ferreira P."/>
            <person name="Findley K."/>
            <person name="Foster B."/>
            <person name="Gaskell J."/>
            <person name="Glotzer D."/>
            <person name="Gorecki P."/>
            <person name="Heitman J."/>
            <person name="Hesse C."/>
            <person name="Hori C."/>
            <person name="Igarashi K."/>
            <person name="Jurgens J.A."/>
            <person name="Kallen N."/>
            <person name="Kersten P."/>
            <person name="Kohler A."/>
            <person name="Kuees U."/>
            <person name="Kumar T.K.A."/>
            <person name="Kuo A."/>
            <person name="LaButti K."/>
            <person name="Larrondo L.F."/>
            <person name="Lindquist E."/>
            <person name="Ling A."/>
            <person name="Lombard V."/>
            <person name="Lucas S."/>
            <person name="Lundell T."/>
            <person name="Martin R."/>
            <person name="McLaughlin D.J."/>
            <person name="Morgenstern I."/>
            <person name="Morin E."/>
            <person name="Murat C."/>
            <person name="Nagy L.G."/>
            <person name="Nolan M."/>
            <person name="Ohm R.A."/>
            <person name="Patyshakuliyeva A."/>
            <person name="Rokas A."/>
            <person name="Ruiz-Duenas F.J."/>
            <person name="Sabat G."/>
            <person name="Salamov A."/>
            <person name="Samejima M."/>
            <person name="Schmutz J."/>
            <person name="Slot J.C."/>
            <person name="St John F."/>
            <person name="Stenlid J."/>
            <person name="Sun H."/>
            <person name="Sun S."/>
            <person name="Syed K."/>
            <person name="Tsang A."/>
            <person name="Wiebenga A."/>
            <person name="Young D."/>
            <person name="Pisabarro A."/>
            <person name="Eastwood D.C."/>
            <person name="Martin F."/>
            <person name="Cullen D."/>
            <person name="Grigoriev I.V."/>
            <person name="Hibbett D.S."/>
        </authorList>
    </citation>
    <scope>NUCLEOTIDE SEQUENCE [LARGE SCALE GENOMIC DNA]</scope>
    <source>
        <strain evidence="5 6">ATCC 11539</strain>
    </source>
</reference>
<keyword evidence="2" id="KW-0223">Dioxygenase</keyword>
<dbReference type="SUPFAM" id="SSF48113">
    <property type="entry name" value="Heme-dependent peroxidases"/>
    <property type="match status" value="1"/>
</dbReference>
<dbReference type="eggNOG" id="KOG2408">
    <property type="taxonomic scope" value="Eukaryota"/>
</dbReference>
<dbReference type="AlphaFoldDB" id="S7Q1Z9"/>
<keyword evidence="6" id="KW-1185">Reference proteome</keyword>
<dbReference type="KEGG" id="gtr:GLOTRDRAFT_139459"/>
<dbReference type="GO" id="GO:0051213">
    <property type="term" value="F:dioxygenase activity"/>
    <property type="evidence" value="ECO:0007669"/>
    <property type="project" value="UniProtKB-KW"/>
</dbReference>
<organism evidence="5 6">
    <name type="scientific">Gloeophyllum trabeum (strain ATCC 11539 / FP-39264 / Madison 617)</name>
    <name type="common">Brown rot fungus</name>
    <dbReference type="NCBI Taxonomy" id="670483"/>
    <lineage>
        <taxon>Eukaryota</taxon>
        <taxon>Fungi</taxon>
        <taxon>Dikarya</taxon>
        <taxon>Basidiomycota</taxon>
        <taxon>Agaricomycotina</taxon>
        <taxon>Agaricomycetes</taxon>
        <taxon>Gloeophyllales</taxon>
        <taxon>Gloeophyllaceae</taxon>
        <taxon>Gloeophyllum</taxon>
    </lineage>
</organism>
<dbReference type="Gene3D" id="1.10.640.10">
    <property type="entry name" value="Haem peroxidase domain superfamily, animal type"/>
    <property type="match status" value="1"/>
</dbReference>
<dbReference type="InterPro" id="IPR019791">
    <property type="entry name" value="Haem_peroxidase_animal"/>
</dbReference>
<sequence>MDPADLNDGVEQAPPPVLTIPQSRMQRITATFVNPIRKALGYKDEEPVEPQRQIDPAHGSYTAFAKLLRSPPINDRDKRHVFFAAMKSMTALPEDSPMRAKFNKTFIDIVNNQKRPAPRYLRSPAYHASVTPQPYARSADPSSVSHSLPDAASVFDGLLKAHTFSEHPNAISGMVPAFLAIVSLCLFRTKEDDPEFNDTSPYLDLSPLYGSKPEDEDLVRQKDGRGMLWPDCFFEDRLMFLTPAAQALLIVWNRNHNSIANRLLLEGGFPLPTEDSFSQQKLKEQDDKIFRTARLINCAMFKKVIVEDVLKGLLGLPSVGSTLNLDLLETTRSDDKPPKVNAPEHRSCIEFSLIYHWSFLSSVGDIEWMKGVMEQTFGSKDIADLTLDDYDNAVRNYKTEVDSNRRRRNLPGLLRGDDGLFDDNELAKPGLQAEDSSPGTGFGLGYTTTFGLLVDLVGAIRADPCNSEYTREVLTEWGYNECFGKSDIGSFGALLPKVLSRTLPQNYPYDNTYTLFPFTAQGPGQNALKVLNEQYNRARPCGTKILKTKGAISQVLNNPENYASCYSHNLKALLGGYGFLLGFDTKKLHDADELMILHALLPDKGILSKYAEYFARTADELILAKEGSVDREGSVDVVKDVIEATCSRWICNAMASHSFNWYPPFLIPPYSTMYEQKIPQAQAKYSRHFESYMREYCPPATRHNEAQTLGFPSYVFEFNEPDQAWTARARALKKSRRLMDDIAKTVEKTLATSEETLSERIARVYKEASGLPVGKLSPTPFLSRLAMKHRDTLRHFAGWDAIRNTADLKMLELFRDECWKPLPETQTLSHRDQLRRSLRLRELEEKFRSTRIAANILGLCIMSVMMTEVCARAVEFYLIHGGRDEKEEIIRISKAEPTSDNNRKIMGFIREAQRLALPPGLFRVARGLPDGGETIAQGDGYPEVVVYNGDRVFANFAAQLVATNDMRINPHRPNPYIHGLGFHKCPAISLVDGVLPELFKAIFRMENLRVGEGGRLTGGGTGGKQRSLVRRGTPLRSLIVKFDGVYKPPIRWKEPQSMREKSEWWQHIVHRIKLTLKVVVILFIILGVSILFMKVTPAVPQVHMPSLPRLRMPSIHMPNWFERTPQDAVCRQPLTAFDPWHAETIRPGPDGKPRPIEYTYKSRRPHRLSVVDIDKRDMQLELFVDGQSRGVTTEFTLDKAVDCGEDLRRCLQERFSAGVIEIPPGKHTVKIAWAGKEFVEGTRDIDWGADRVRRFEMLREDCS</sequence>